<protein>
    <submittedName>
        <fullName evidence="2">Uncharacterized protein</fullName>
    </submittedName>
</protein>
<comment type="caution">
    <text evidence="2">The sequence shown here is derived from an EMBL/GenBank/DDBJ whole genome shotgun (WGS) entry which is preliminary data.</text>
</comment>
<name>A0A8H6XYR9_9AGAR</name>
<accession>A0A8H6XYR9</accession>
<sequence>MTEGLHNKAVALHELAVNPSRRLCDSGTLWGDHELDHGDIHQRLPLIANIHILQDTWRLHIDSTVRAALESLKLLENLYLSECDIIARTGSLLPLKSFGLLSRQFESGPQVGALHFIAPDNLHQLTVGSHADAEPMFKALGSDPLPRLSRITVLITACAFECFPVFLACCPQLESIHIRPYYGIGDINPISLPDPLPATTLPILKSFRGPFVLAGRFVRNRPVERVELDGSGTEIVAETVLSTLSAVSEGSVSLRTLSIAPAFPVEASPEIFQTVGSCFPDLCSLKLEFIDQDRELSSVADSDEDPEEGGVASDAEDTIDTRTVVLPEGTSVPRAADEESAPVFPDKKKLRQESLPENLLPGYLYNHGGVYPPNPDRLEPDDESSPLALTTLLQTQPPWVGKSEFDTDEQHQAILLLETFVPTLREIGFCDSQDRWLRDRHVWIRDPSAAGRINWGRPGPRIISRVWNEDGTKRKECTVNE</sequence>
<reference evidence="2" key="1">
    <citation type="submission" date="2020-05" db="EMBL/GenBank/DDBJ databases">
        <title>Mycena genomes resolve the evolution of fungal bioluminescence.</title>
        <authorList>
            <person name="Tsai I.J."/>
        </authorList>
    </citation>
    <scope>NUCLEOTIDE SEQUENCE</scope>
    <source>
        <strain evidence="2">160909Yilan</strain>
    </source>
</reference>
<keyword evidence="3" id="KW-1185">Reference proteome</keyword>
<dbReference type="InterPro" id="IPR032675">
    <property type="entry name" value="LRR_dom_sf"/>
</dbReference>
<dbReference type="OrthoDB" id="2939830at2759"/>
<evidence type="ECO:0000256" key="1">
    <source>
        <dbReference type="SAM" id="MobiDB-lite"/>
    </source>
</evidence>
<proteinExistence type="predicted"/>
<feature type="compositionally biased region" description="Acidic residues" evidence="1">
    <location>
        <begin position="301"/>
        <end position="318"/>
    </location>
</feature>
<evidence type="ECO:0000313" key="2">
    <source>
        <dbReference type="EMBL" id="KAF7349577.1"/>
    </source>
</evidence>
<dbReference type="SUPFAM" id="SSF52047">
    <property type="entry name" value="RNI-like"/>
    <property type="match status" value="1"/>
</dbReference>
<dbReference type="Proteomes" id="UP000623467">
    <property type="component" value="Unassembled WGS sequence"/>
</dbReference>
<dbReference type="AlphaFoldDB" id="A0A8H6XYR9"/>
<gene>
    <name evidence="2" type="ORF">MSAN_01683000</name>
</gene>
<dbReference type="EMBL" id="JACAZH010000015">
    <property type="protein sequence ID" value="KAF7349577.1"/>
    <property type="molecule type" value="Genomic_DNA"/>
</dbReference>
<organism evidence="2 3">
    <name type="scientific">Mycena sanguinolenta</name>
    <dbReference type="NCBI Taxonomy" id="230812"/>
    <lineage>
        <taxon>Eukaryota</taxon>
        <taxon>Fungi</taxon>
        <taxon>Dikarya</taxon>
        <taxon>Basidiomycota</taxon>
        <taxon>Agaricomycotina</taxon>
        <taxon>Agaricomycetes</taxon>
        <taxon>Agaricomycetidae</taxon>
        <taxon>Agaricales</taxon>
        <taxon>Marasmiineae</taxon>
        <taxon>Mycenaceae</taxon>
        <taxon>Mycena</taxon>
    </lineage>
</organism>
<evidence type="ECO:0000313" key="3">
    <source>
        <dbReference type="Proteomes" id="UP000623467"/>
    </source>
</evidence>
<dbReference type="Gene3D" id="3.80.10.10">
    <property type="entry name" value="Ribonuclease Inhibitor"/>
    <property type="match status" value="1"/>
</dbReference>
<feature type="region of interest" description="Disordered" evidence="1">
    <location>
        <begin position="296"/>
        <end position="348"/>
    </location>
</feature>